<reference evidence="1 2" key="1">
    <citation type="submission" date="2019-10" db="EMBL/GenBank/DDBJ databases">
        <title>Streptomyces smaragdinus sp. nov. and Streptomyces fabii sp. nov., isolated from the gut of fungus growing-termite Macrotermes natalensis.</title>
        <authorList>
            <person name="Schwitalla J."/>
            <person name="Benndorf R."/>
            <person name="Martin K."/>
            <person name="De Beer W."/>
            <person name="Kaster A.-K."/>
            <person name="Vollmers J."/>
            <person name="Poulsen M."/>
            <person name="Beemelmanns C."/>
        </authorList>
    </citation>
    <scope>NUCLEOTIDE SEQUENCE [LARGE SCALE GENOMIC DNA]</scope>
    <source>
        <strain evidence="1 2">RB5</strain>
    </source>
</reference>
<name>A0A7K0CSE6_9ACTN</name>
<comment type="caution">
    <text evidence="1">The sequence shown here is derived from an EMBL/GenBank/DDBJ whole genome shotgun (WGS) entry which is preliminary data.</text>
</comment>
<evidence type="ECO:0000313" key="2">
    <source>
        <dbReference type="Proteomes" id="UP000466345"/>
    </source>
</evidence>
<protein>
    <submittedName>
        <fullName evidence="1">Uncharacterized protein</fullName>
    </submittedName>
</protein>
<keyword evidence="2" id="KW-1185">Reference proteome</keyword>
<gene>
    <name evidence="1" type="ORF">SRB5_65580</name>
</gene>
<dbReference type="AlphaFoldDB" id="A0A7K0CSE6"/>
<dbReference type="Proteomes" id="UP000466345">
    <property type="component" value="Unassembled WGS sequence"/>
</dbReference>
<dbReference type="EMBL" id="WEGJ01000052">
    <property type="protein sequence ID" value="MQY16360.1"/>
    <property type="molecule type" value="Genomic_DNA"/>
</dbReference>
<organism evidence="1 2">
    <name type="scientific">Streptomyces smaragdinus</name>
    <dbReference type="NCBI Taxonomy" id="2585196"/>
    <lineage>
        <taxon>Bacteria</taxon>
        <taxon>Bacillati</taxon>
        <taxon>Actinomycetota</taxon>
        <taxon>Actinomycetes</taxon>
        <taxon>Kitasatosporales</taxon>
        <taxon>Streptomycetaceae</taxon>
        <taxon>Streptomyces</taxon>
    </lineage>
</organism>
<accession>A0A7K0CSE6</accession>
<sequence>MILGAAVVGAFWLFTGDSQDAPAKPSGRPLAVPETLIGLSHAEKALASKPNQAQYLDRVRTEDRRSGELLSQAYGGAPAFWQSYSAKDFGIQLQLSAVRASSPRLMLRYLDLQAIRQARPQEEVVVHGDVDCMVINSNVLDEDIKPEDVRVMYCQRSSPYLTVRITVHTDMSDTYIHRPEATAALVNQIWADLN</sequence>
<proteinExistence type="predicted"/>
<evidence type="ECO:0000313" key="1">
    <source>
        <dbReference type="EMBL" id="MQY16360.1"/>
    </source>
</evidence>